<dbReference type="CDD" id="cd06550">
    <property type="entry name" value="TM_ABC_iron-siderophores_like"/>
    <property type="match status" value="1"/>
</dbReference>
<dbReference type="SUPFAM" id="SSF81345">
    <property type="entry name" value="ABC transporter involved in vitamin B12 uptake, BtuC"/>
    <property type="match status" value="1"/>
</dbReference>
<feature type="transmembrane region" description="Helical" evidence="8">
    <location>
        <begin position="303"/>
        <end position="321"/>
    </location>
</feature>
<proteinExistence type="inferred from homology"/>
<dbReference type="EMBL" id="SMAO01000001">
    <property type="protein sequence ID" value="TCT24280.1"/>
    <property type="molecule type" value="Genomic_DNA"/>
</dbReference>
<keyword evidence="3" id="KW-0813">Transport</keyword>
<dbReference type="Gene3D" id="1.10.3470.10">
    <property type="entry name" value="ABC transporter involved in vitamin B12 uptake, BtuC"/>
    <property type="match status" value="1"/>
</dbReference>
<sequence>MNVKTLPECPPASAYQAGAPGSGSTTWRRVAGLAALVLVLMLLSLAVGRYPVPLGDVLGVLLSHLAPIQPHWTPEAGTVVTQIRLPRILAAILVGAALAVSGSAYQGLFRNPMVSPGILGVSAGASLGAAIAILLGLGMVGIQMLAFGFGLLAVAMTWAIGVSLGKRGDPVLVTVLAGIIIGTLFTAFVSLVKFVADPYNTLPTITFWLMGSLASIDMPDLALAALPILGGMALLNALGWTLNVLCFGDEEARALGLETGRLRLLIILAATLVTAAAVAISGIIGLVGLIVPHLARMLVGPDHKLLIPVSALMGGGFLLLVDDLARSLFEVEIPLGIVTAIIGAPFFLLLLKRSQRGWS</sequence>
<dbReference type="RefSeq" id="WP_132975551.1">
    <property type="nucleotide sequence ID" value="NZ_SMAO01000001.1"/>
</dbReference>
<comment type="subcellular location">
    <subcellularLocation>
        <location evidence="1">Cell membrane</location>
        <topology evidence="1">Multi-pass membrane protein</topology>
    </subcellularLocation>
</comment>
<comment type="caution">
    <text evidence="9">The sequence shown here is derived from an EMBL/GenBank/DDBJ whole genome shotgun (WGS) entry which is preliminary data.</text>
</comment>
<dbReference type="Pfam" id="PF01032">
    <property type="entry name" value="FecCD"/>
    <property type="match status" value="1"/>
</dbReference>
<evidence type="ECO:0000256" key="4">
    <source>
        <dbReference type="ARBA" id="ARBA00022475"/>
    </source>
</evidence>
<dbReference type="InterPro" id="IPR037294">
    <property type="entry name" value="ABC_BtuC-like"/>
</dbReference>
<dbReference type="GO" id="GO:0033214">
    <property type="term" value="P:siderophore-iron import into cell"/>
    <property type="evidence" value="ECO:0007669"/>
    <property type="project" value="TreeGrafter"/>
</dbReference>
<dbReference type="InterPro" id="IPR000522">
    <property type="entry name" value="ABC_transptr_permease_BtuC"/>
</dbReference>
<keyword evidence="4" id="KW-1003">Cell membrane</keyword>
<dbReference type="PANTHER" id="PTHR30472">
    <property type="entry name" value="FERRIC ENTEROBACTIN TRANSPORT SYSTEM PERMEASE PROTEIN"/>
    <property type="match status" value="1"/>
</dbReference>
<dbReference type="AlphaFoldDB" id="A0A4R3N518"/>
<feature type="transmembrane region" description="Helical" evidence="8">
    <location>
        <begin position="333"/>
        <end position="351"/>
    </location>
</feature>
<evidence type="ECO:0000256" key="1">
    <source>
        <dbReference type="ARBA" id="ARBA00004651"/>
    </source>
</evidence>
<evidence type="ECO:0000256" key="7">
    <source>
        <dbReference type="ARBA" id="ARBA00023136"/>
    </source>
</evidence>
<keyword evidence="5 8" id="KW-0812">Transmembrane</keyword>
<evidence type="ECO:0000256" key="2">
    <source>
        <dbReference type="ARBA" id="ARBA00007935"/>
    </source>
</evidence>
<organism evidence="9 10">
    <name type="scientific">Thiobaca trueperi</name>
    <dbReference type="NCBI Taxonomy" id="127458"/>
    <lineage>
        <taxon>Bacteria</taxon>
        <taxon>Pseudomonadati</taxon>
        <taxon>Pseudomonadota</taxon>
        <taxon>Gammaproteobacteria</taxon>
        <taxon>Chromatiales</taxon>
        <taxon>Chromatiaceae</taxon>
        <taxon>Thiobaca</taxon>
    </lineage>
</organism>
<dbReference type="PANTHER" id="PTHR30472:SF70">
    <property type="entry name" value="MOLYBDATE IMPORT SYSTEM PERMEASE PROTEIN MOLB"/>
    <property type="match status" value="1"/>
</dbReference>
<feature type="transmembrane region" description="Helical" evidence="8">
    <location>
        <begin position="223"/>
        <end position="242"/>
    </location>
</feature>
<feature type="transmembrane region" description="Helical" evidence="8">
    <location>
        <begin position="117"/>
        <end position="138"/>
    </location>
</feature>
<evidence type="ECO:0000256" key="8">
    <source>
        <dbReference type="SAM" id="Phobius"/>
    </source>
</evidence>
<evidence type="ECO:0000313" key="9">
    <source>
        <dbReference type="EMBL" id="TCT24280.1"/>
    </source>
</evidence>
<evidence type="ECO:0000256" key="6">
    <source>
        <dbReference type="ARBA" id="ARBA00022989"/>
    </source>
</evidence>
<name>A0A4R3N518_9GAMM</name>
<dbReference type="GO" id="GO:0005886">
    <property type="term" value="C:plasma membrane"/>
    <property type="evidence" value="ECO:0007669"/>
    <property type="project" value="UniProtKB-SubCell"/>
</dbReference>
<reference evidence="9 10" key="1">
    <citation type="submission" date="2019-03" db="EMBL/GenBank/DDBJ databases">
        <title>Genomic Encyclopedia of Type Strains, Phase IV (KMG-IV): sequencing the most valuable type-strain genomes for metagenomic binning, comparative biology and taxonomic classification.</title>
        <authorList>
            <person name="Goeker M."/>
        </authorList>
    </citation>
    <scope>NUCLEOTIDE SEQUENCE [LARGE SCALE GENOMIC DNA]</scope>
    <source>
        <strain evidence="9 10">DSM 13587</strain>
    </source>
</reference>
<evidence type="ECO:0000313" key="10">
    <source>
        <dbReference type="Proteomes" id="UP000295717"/>
    </source>
</evidence>
<dbReference type="OrthoDB" id="9055647at2"/>
<keyword evidence="6 8" id="KW-1133">Transmembrane helix</keyword>
<keyword evidence="10" id="KW-1185">Reference proteome</keyword>
<gene>
    <name evidence="9" type="ORF">EDC35_101602</name>
</gene>
<feature type="transmembrane region" description="Helical" evidence="8">
    <location>
        <begin position="30"/>
        <end position="52"/>
    </location>
</feature>
<feature type="transmembrane region" description="Helical" evidence="8">
    <location>
        <begin position="88"/>
        <end position="105"/>
    </location>
</feature>
<protein>
    <submittedName>
        <fullName evidence="9">Iron complex transport system permease protein</fullName>
    </submittedName>
</protein>
<feature type="transmembrane region" description="Helical" evidence="8">
    <location>
        <begin position="262"/>
        <end position="291"/>
    </location>
</feature>
<evidence type="ECO:0000256" key="5">
    <source>
        <dbReference type="ARBA" id="ARBA00022692"/>
    </source>
</evidence>
<comment type="similarity">
    <text evidence="2">Belongs to the binding-protein-dependent transport system permease family. FecCD subfamily.</text>
</comment>
<accession>A0A4R3N518</accession>
<dbReference type="Proteomes" id="UP000295717">
    <property type="component" value="Unassembled WGS sequence"/>
</dbReference>
<evidence type="ECO:0000256" key="3">
    <source>
        <dbReference type="ARBA" id="ARBA00022448"/>
    </source>
</evidence>
<feature type="transmembrane region" description="Helical" evidence="8">
    <location>
        <begin position="171"/>
        <end position="192"/>
    </location>
</feature>
<dbReference type="FunFam" id="1.10.3470.10:FF:000001">
    <property type="entry name" value="Vitamin B12 ABC transporter permease BtuC"/>
    <property type="match status" value="1"/>
</dbReference>
<feature type="transmembrane region" description="Helical" evidence="8">
    <location>
        <begin position="144"/>
        <end position="164"/>
    </location>
</feature>
<keyword evidence="7 8" id="KW-0472">Membrane</keyword>
<dbReference type="GO" id="GO:0022857">
    <property type="term" value="F:transmembrane transporter activity"/>
    <property type="evidence" value="ECO:0007669"/>
    <property type="project" value="InterPro"/>
</dbReference>